<evidence type="ECO:0000313" key="3">
    <source>
        <dbReference type="Proteomes" id="UP000199406"/>
    </source>
</evidence>
<dbReference type="AlphaFoldDB" id="A0A1G7JAI2"/>
<dbReference type="RefSeq" id="WP_091764485.1">
    <property type="nucleotide sequence ID" value="NZ_FNBT01000002.1"/>
</dbReference>
<sequence>MANVNVTYQQMEDAAGRLTNGRTEIDGMLGQLKSLVDQLVAEGYVTDSSSRSFQASYDEFNTGARNMIGGLDGMASYLNQAAATFRDADTQLASALGR</sequence>
<accession>A0A1G7JAI2</accession>
<dbReference type="Proteomes" id="UP000199406">
    <property type="component" value="Unassembled WGS sequence"/>
</dbReference>
<dbReference type="STRING" id="1550231.SAMN05660662_1397"/>
<comment type="similarity">
    <text evidence="1">Belongs to the WXG100 family.</text>
</comment>
<evidence type="ECO:0000313" key="2">
    <source>
        <dbReference type="EMBL" id="SDF21987.1"/>
    </source>
</evidence>
<organism evidence="2 3">
    <name type="scientific">Blastococcus aurantiacus</name>
    <dbReference type="NCBI Taxonomy" id="1550231"/>
    <lineage>
        <taxon>Bacteria</taxon>
        <taxon>Bacillati</taxon>
        <taxon>Actinomycetota</taxon>
        <taxon>Actinomycetes</taxon>
        <taxon>Geodermatophilales</taxon>
        <taxon>Geodermatophilaceae</taxon>
        <taxon>Blastococcus</taxon>
    </lineage>
</organism>
<keyword evidence="3" id="KW-1185">Reference proteome</keyword>
<name>A0A1G7JAI2_9ACTN</name>
<dbReference type="InterPro" id="IPR010310">
    <property type="entry name" value="T7SS_ESAT-6-like"/>
</dbReference>
<gene>
    <name evidence="2" type="ORF">SAMN05660662_1397</name>
</gene>
<dbReference type="Pfam" id="PF06013">
    <property type="entry name" value="WXG100"/>
    <property type="match status" value="1"/>
</dbReference>
<dbReference type="OrthoDB" id="3268062at2"/>
<dbReference type="EMBL" id="FNBT01000002">
    <property type="protein sequence ID" value="SDF21987.1"/>
    <property type="molecule type" value="Genomic_DNA"/>
</dbReference>
<dbReference type="NCBIfam" id="TIGR03930">
    <property type="entry name" value="WXG100_ESAT6"/>
    <property type="match status" value="1"/>
</dbReference>
<evidence type="ECO:0000256" key="1">
    <source>
        <dbReference type="RuleBase" id="RU362001"/>
    </source>
</evidence>
<dbReference type="SUPFAM" id="SSF140453">
    <property type="entry name" value="EsxAB dimer-like"/>
    <property type="match status" value="1"/>
</dbReference>
<dbReference type="InterPro" id="IPR036689">
    <property type="entry name" value="ESAT-6-like_sf"/>
</dbReference>
<protein>
    <recommendedName>
        <fullName evidence="1">ESAT-6-like protein</fullName>
    </recommendedName>
</protein>
<dbReference type="Gene3D" id="1.10.287.1060">
    <property type="entry name" value="ESAT-6-like"/>
    <property type="match status" value="1"/>
</dbReference>
<proteinExistence type="inferred from homology"/>
<reference evidence="3" key="1">
    <citation type="submission" date="2016-10" db="EMBL/GenBank/DDBJ databases">
        <authorList>
            <person name="Varghese N."/>
            <person name="Submissions S."/>
        </authorList>
    </citation>
    <scope>NUCLEOTIDE SEQUENCE [LARGE SCALE GENOMIC DNA]</scope>
    <source>
        <strain evidence="3">DSM 44268</strain>
    </source>
</reference>